<dbReference type="FunFam" id="3.40.50.720:FF:000111">
    <property type="entry name" value="Glucose-6-phosphate 1-dehydrogenase"/>
    <property type="match status" value="1"/>
</dbReference>
<dbReference type="Proteomes" id="UP000095009">
    <property type="component" value="Unassembled WGS sequence"/>
</dbReference>
<dbReference type="STRING" id="857566.A0A1E3PSU7"/>
<comment type="similarity">
    <text evidence="2 11">Belongs to the glucose-6-phosphate dehydrogenase family.</text>
</comment>
<evidence type="ECO:0000256" key="5">
    <source>
        <dbReference type="ARBA" id="ARBA00022526"/>
    </source>
</evidence>
<keyword evidence="5 11" id="KW-0313">Glucose metabolism</keyword>
<dbReference type="PRINTS" id="PR00079">
    <property type="entry name" value="G6PDHDRGNASE"/>
</dbReference>
<sequence length="501" mass="56942">MSSNRAPVTEFTKDTVIVVFGASGDLAKKKTFPALFGLFTEDLLPSNTSIIGYARSPIELEDFRKRISSYFKTPTPELEQKAKDFVALCTYVSGNYDKDESFLNLLSHVESIEEKHETKNRLFYLAVPPSVFLPVATQLKKHLHPGDSGVARVIVEKPFGHDLASSEELQKGLAPLWTEEEIFRIDHYLGKEMVKNILPFRFSNQFINAAWNKDNIANIQISFKEPFGTEGRGGYFNDIGIIRDVMQNHLLQVLCLIGMERPVSTNAEDIRDEKVKLLRAVQPLSMDDVILGQYGASEDGTKPAYVDDETVPKDSRAVTFAALHMQIHNERWEGVPFILRAGKALDQAKVEVRIQYKDAAKGMFNSLPRNELVIRIQPSESIYAKMNSKLPGYSTKNIVTDLDLTYHDRYEGIRIPEAYESLILDCIKGVHSNFVRDDELKVSWKIFTPLLHEIENNKDIVPEIYPYGSRAPESLPKFLSERNYRRGDTELYSWPVTKGQL</sequence>
<dbReference type="Gene3D" id="3.30.360.10">
    <property type="entry name" value="Dihydrodipicolinate Reductase, domain 2"/>
    <property type="match status" value="1"/>
</dbReference>
<organism evidence="14 15">
    <name type="scientific">Nadsonia fulvescens var. elongata DSM 6958</name>
    <dbReference type="NCBI Taxonomy" id="857566"/>
    <lineage>
        <taxon>Eukaryota</taxon>
        <taxon>Fungi</taxon>
        <taxon>Dikarya</taxon>
        <taxon>Ascomycota</taxon>
        <taxon>Saccharomycotina</taxon>
        <taxon>Dipodascomycetes</taxon>
        <taxon>Dipodascales</taxon>
        <taxon>Dipodascales incertae sedis</taxon>
        <taxon>Nadsonia</taxon>
    </lineage>
</organism>
<evidence type="ECO:0000256" key="4">
    <source>
        <dbReference type="ARBA" id="ARBA00020444"/>
    </source>
</evidence>
<dbReference type="PANTHER" id="PTHR23429">
    <property type="entry name" value="GLUCOSE-6-PHOSPHATE 1-DEHYDROGENASE G6PD"/>
    <property type="match status" value="1"/>
</dbReference>
<proteinExistence type="inferred from homology"/>
<dbReference type="GO" id="GO:0005829">
    <property type="term" value="C:cytosol"/>
    <property type="evidence" value="ECO:0007669"/>
    <property type="project" value="TreeGrafter"/>
</dbReference>
<dbReference type="SUPFAM" id="SSF51735">
    <property type="entry name" value="NAD(P)-binding Rossmann-fold domains"/>
    <property type="match status" value="1"/>
</dbReference>
<dbReference type="InterPro" id="IPR001282">
    <property type="entry name" value="G6P_DH"/>
</dbReference>
<dbReference type="FunFam" id="3.30.360.10:FF:000015">
    <property type="entry name" value="Glucose-6-phosphate 1-dehydrogenase"/>
    <property type="match status" value="1"/>
</dbReference>
<comment type="catalytic activity">
    <reaction evidence="10 11">
        <text>D-glucose 6-phosphate + NADP(+) = 6-phospho-D-glucono-1,5-lactone + NADPH + H(+)</text>
        <dbReference type="Rhea" id="RHEA:15841"/>
        <dbReference type="ChEBI" id="CHEBI:15378"/>
        <dbReference type="ChEBI" id="CHEBI:57783"/>
        <dbReference type="ChEBI" id="CHEBI:57955"/>
        <dbReference type="ChEBI" id="CHEBI:58349"/>
        <dbReference type="ChEBI" id="CHEBI:61548"/>
        <dbReference type="EC" id="1.1.1.49"/>
    </reaction>
</comment>
<feature type="domain" description="Glucose-6-phosphate dehydrogenase C-terminal" evidence="13">
    <location>
        <begin position="199"/>
        <end position="484"/>
    </location>
</feature>
<dbReference type="InterPro" id="IPR036291">
    <property type="entry name" value="NAD(P)-bd_dom_sf"/>
</dbReference>
<dbReference type="PIRSF" id="PIRSF000110">
    <property type="entry name" value="G6PD"/>
    <property type="match status" value="1"/>
</dbReference>
<keyword evidence="15" id="KW-1185">Reference proteome</keyword>
<dbReference type="InterPro" id="IPR022675">
    <property type="entry name" value="G6P_DH_C"/>
</dbReference>
<dbReference type="Gene3D" id="3.40.50.720">
    <property type="entry name" value="NAD(P)-binding Rossmann-like Domain"/>
    <property type="match status" value="1"/>
</dbReference>
<dbReference type="SUPFAM" id="SSF55347">
    <property type="entry name" value="Glyceraldehyde-3-phosphate dehydrogenase-like, C-terminal domain"/>
    <property type="match status" value="1"/>
</dbReference>
<dbReference type="Pfam" id="PF02781">
    <property type="entry name" value="G6PD_C"/>
    <property type="match status" value="1"/>
</dbReference>
<evidence type="ECO:0000256" key="7">
    <source>
        <dbReference type="ARBA" id="ARBA00023002"/>
    </source>
</evidence>
<evidence type="ECO:0000256" key="8">
    <source>
        <dbReference type="ARBA" id="ARBA00023277"/>
    </source>
</evidence>
<evidence type="ECO:0000256" key="3">
    <source>
        <dbReference type="ARBA" id="ARBA00013019"/>
    </source>
</evidence>
<dbReference type="UniPathway" id="UPA00115">
    <property type="reaction ID" value="UER00408"/>
</dbReference>
<evidence type="ECO:0000313" key="15">
    <source>
        <dbReference type="Proteomes" id="UP000095009"/>
    </source>
</evidence>
<feature type="domain" description="Glucose-6-phosphate dehydrogenase NAD-binding" evidence="12">
    <location>
        <begin position="18"/>
        <end position="196"/>
    </location>
</feature>
<evidence type="ECO:0000259" key="12">
    <source>
        <dbReference type="Pfam" id="PF00479"/>
    </source>
</evidence>
<evidence type="ECO:0000313" key="14">
    <source>
        <dbReference type="EMBL" id="ODQ68515.1"/>
    </source>
</evidence>
<dbReference type="PANTHER" id="PTHR23429:SF0">
    <property type="entry name" value="GLUCOSE-6-PHOSPHATE 1-DEHYDROGENASE"/>
    <property type="match status" value="1"/>
</dbReference>
<evidence type="ECO:0000256" key="2">
    <source>
        <dbReference type="ARBA" id="ARBA00009975"/>
    </source>
</evidence>
<dbReference type="InterPro" id="IPR022674">
    <property type="entry name" value="G6P_DH_NAD-bd"/>
</dbReference>
<dbReference type="OrthoDB" id="60984at2759"/>
<comment type="function">
    <text evidence="9">Catalyzes the rate-limiting step of the oxidative pentose-phosphate pathway, which represents a route for the dissimilation of carbohydrates besides glycolysis. The main function of this enzyme is to provide reducing power (NADPH) and pentose phosphates for fatty acid and nucleic acid synthesis.</text>
</comment>
<dbReference type="GO" id="GO:0009051">
    <property type="term" value="P:pentose-phosphate shunt, oxidative branch"/>
    <property type="evidence" value="ECO:0007669"/>
    <property type="project" value="TreeGrafter"/>
</dbReference>
<protein>
    <recommendedName>
        <fullName evidence="4 11">Glucose-6-phosphate 1-dehydrogenase</fullName>
        <ecNumber evidence="3 11">1.1.1.49</ecNumber>
    </recommendedName>
</protein>
<evidence type="ECO:0000256" key="1">
    <source>
        <dbReference type="ARBA" id="ARBA00004937"/>
    </source>
</evidence>
<dbReference type="NCBIfam" id="TIGR00871">
    <property type="entry name" value="zwf"/>
    <property type="match status" value="1"/>
</dbReference>
<evidence type="ECO:0000259" key="13">
    <source>
        <dbReference type="Pfam" id="PF02781"/>
    </source>
</evidence>
<dbReference type="EC" id="1.1.1.49" evidence="3 11"/>
<dbReference type="HAMAP" id="MF_00966">
    <property type="entry name" value="G6PD"/>
    <property type="match status" value="1"/>
</dbReference>
<dbReference type="EMBL" id="KV454406">
    <property type="protein sequence ID" value="ODQ68515.1"/>
    <property type="molecule type" value="Genomic_DNA"/>
</dbReference>
<dbReference type="GO" id="GO:0050661">
    <property type="term" value="F:NADP binding"/>
    <property type="evidence" value="ECO:0007669"/>
    <property type="project" value="InterPro"/>
</dbReference>
<dbReference type="GO" id="GO:0006006">
    <property type="term" value="P:glucose metabolic process"/>
    <property type="evidence" value="ECO:0007669"/>
    <property type="project" value="UniProtKB-KW"/>
</dbReference>
<accession>A0A1E3PSU7</accession>
<reference evidence="14 15" key="1">
    <citation type="journal article" date="2016" name="Proc. Natl. Acad. Sci. U.S.A.">
        <title>Comparative genomics of biotechnologically important yeasts.</title>
        <authorList>
            <person name="Riley R."/>
            <person name="Haridas S."/>
            <person name="Wolfe K.H."/>
            <person name="Lopes M.R."/>
            <person name="Hittinger C.T."/>
            <person name="Goeker M."/>
            <person name="Salamov A.A."/>
            <person name="Wisecaver J.H."/>
            <person name="Long T.M."/>
            <person name="Calvey C.H."/>
            <person name="Aerts A.L."/>
            <person name="Barry K.W."/>
            <person name="Choi C."/>
            <person name="Clum A."/>
            <person name="Coughlan A.Y."/>
            <person name="Deshpande S."/>
            <person name="Douglass A.P."/>
            <person name="Hanson S.J."/>
            <person name="Klenk H.-P."/>
            <person name="LaButti K.M."/>
            <person name="Lapidus A."/>
            <person name="Lindquist E.A."/>
            <person name="Lipzen A.M."/>
            <person name="Meier-Kolthoff J.P."/>
            <person name="Ohm R.A."/>
            <person name="Otillar R.P."/>
            <person name="Pangilinan J.L."/>
            <person name="Peng Y."/>
            <person name="Rokas A."/>
            <person name="Rosa C.A."/>
            <person name="Scheuner C."/>
            <person name="Sibirny A.A."/>
            <person name="Slot J.C."/>
            <person name="Stielow J.B."/>
            <person name="Sun H."/>
            <person name="Kurtzman C.P."/>
            <person name="Blackwell M."/>
            <person name="Grigoriev I.V."/>
            <person name="Jeffries T.W."/>
        </authorList>
    </citation>
    <scope>NUCLEOTIDE SEQUENCE [LARGE SCALE GENOMIC DNA]</scope>
    <source>
        <strain evidence="14 15">DSM 6958</strain>
    </source>
</reference>
<dbReference type="PROSITE" id="PS00069">
    <property type="entry name" value="G6P_DEHYDROGENASE"/>
    <property type="match status" value="1"/>
</dbReference>
<keyword evidence="6 11" id="KW-0521">NADP</keyword>
<evidence type="ECO:0000256" key="6">
    <source>
        <dbReference type="ARBA" id="ARBA00022857"/>
    </source>
</evidence>
<dbReference type="InterPro" id="IPR019796">
    <property type="entry name" value="G6P_DH_AS"/>
</dbReference>
<evidence type="ECO:0000256" key="11">
    <source>
        <dbReference type="RuleBase" id="RU362120"/>
    </source>
</evidence>
<keyword evidence="7 11" id="KW-0560">Oxidoreductase</keyword>
<name>A0A1E3PSU7_9ASCO</name>
<dbReference type="GO" id="GO:0004345">
    <property type="term" value="F:glucose-6-phosphate dehydrogenase activity"/>
    <property type="evidence" value="ECO:0007669"/>
    <property type="project" value="UniProtKB-EC"/>
</dbReference>
<comment type="pathway">
    <text evidence="1 11">Carbohydrate degradation; pentose phosphate pathway; D-ribulose 5-phosphate from D-glucose 6-phosphate (oxidative stage): step 1/3.</text>
</comment>
<dbReference type="Pfam" id="PF00479">
    <property type="entry name" value="G6PD_N"/>
    <property type="match status" value="1"/>
</dbReference>
<gene>
    <name evidence="14" type="ORF">NADFUDRAFT_49153</name>
</gene>
<keyword evidence="8 11" id="KW-0119">Carbohydrate metabolism</keyword>
<evidence type="ECO:0000256" key="10">
    <source>
        <dbReference type="ARBA" id="ARBA00048749"/>
    </source>
</evidence>
<dbReference type="AlphaFoldDB" id="A0A1E3PSU7"/>
<evidence type="ECO:0000256" key="9">
    <source>
        <dbReference type="ARBA" id="ARBA00025382"/>
    </source>
</evidence>